<organism evidence="3 4">
    <name type="scientific">Genlisea aurea</name>
    <dbReference type="NCBI Taxonomy" id="192259"/>
    <lineage>
        <taxon>Eukaryota</taxon>
        <taxon>Viridiplantae</taxon>
        <taxon>Streptophyta</taxon>
        <taxon>Embryophyta</taxon>
        <taxon>Tracheophyta</taxon>
        <taxon>Spermatophyta</taxon>
        <taxon>Magnoliopsida</taxon>
        <taxon>eudicotyledons</taxon>
        <taxon>Gunneridae</taxon>
        <taxon>Pentapetalae</taxon>
        <taxon>asterids</taxon>
        <taxon>lamiids</taxon>
        <taxon>Lamiales</taxon>
        <taxon>Lentibulariaceae</taxon>
        <taxon>Genlisea</taxon>
    </lineage>
</organism>
<gene>
    <name evidence="3" type="ORF">M569_10632</name>
</gene>
<dbReference type="Gene3D" id="2.60.40.10">
    <property type="entry name" value="Immunoglobulins"/>
    <property type="match status" value="1"/>
</dbReference>
<accession>S8CB34</accession>
<evidence type="ECO:0000259" key="2">
    <source>
        <dbReference type="Pfam" id="PF24501"/>
    </source>
</evidence>
<dbReference type="Proteomes" id="UP000015453">
    <property type="component" value="Unassembled WGS sequence"/>
</dbReference>
<keyword evidence="4" id="KW-1185">Reference proteome</keyword>
<dbReference type="InterPro" id="IPR013783">
    <property type="entry name" value="Ig-like_fold"/>
</dbReference>
<sequence>CFVFLPAHQGLASDEMLLQTSIGGFLIQAKGIGIEKGPPSDLDRSSGERWRNNFSLFNPFEETLHLKEVTAWISTSSGRHLNASTSICHVRHENDFGFLTNADWPTVERVESGWFYDSWEVSPHNSESVIGLDISFKSKAFISFRIKFLKPSNDEMNSLTVPLELDLSPDSAYEIPHIQPAAPDHYDTFLRDSIQPQKEIEVMSSHLFFFLRRFFSFHLSTYDGQVSELVLRNWKSHATVGFMSVLNETELLFPSVFVGSISSKWITVSNPSQEQVVVQLFLNSGEVLYNCGRAETLLLQPSSASSLKEIATARPGFSMASNALTEAVLQPFSHATLGPILFHPSEECEWRSAALVRNNLSVVERISLRGIGCSRSLVMLEGDNPVDSLYFRVNLPSQIDISSLYALNRIGIKALICSQAVNKEVEIKNVGDVSLEVKRITVSGKDCNLDGFRVVNCSGFSLRPGESIAFRVSYLPDFSAATVQRELELDFTSGVGSIHMKADVPLCLINFCKGSAFWIRVKQAIIMLSLSALLLSAMILVLFPQTTTSASDAAGAFFAHMECLHKSVAPEHKTELESRIDSPLISSPSSVENLDIIHERLESDLRIRVKTEKGRRRRRKRKSFSPGVLNHELLSSSQSGNSTPSSSSLSPVAFLASRRPLLASPPPSYDSSPQQCDEKNTLDDDGFGKSVLQPSAAFDFPCRAAPSFWAGKSPILTSTSKLPLHARAPGTKIRNEGDETRVGEFDEKYTYDMWGDRVFSFEVSRRHSPQNVDNNRESFFYEEPFSSLSNSNL</sequence>
<feature type="compositionally biased region" description="Low complexity" evidence="1">
    <location>
        <begin position="633"/>
        <end position="650"/>
    </location>
</feature>
<feature type="region of interest" description="Disordered" evidence="1">
    <location>
        <begin position="612"/>
        <end position="650"/>
    </location>
</feature>
<dbReference type="InterPro" id="IPR039877">
    <property type="entry name" value="TMEM131-like"/>
</dbReference>
<evidence type="ECO:0000256" key="1">
    <source>
        <dbReference type="SAM" id="MobiDB-lite"/>
    </source>
</evidence>
<feature type="non-terminal residue" evidence="3">
    <location>
        <position position="1"/>
    </location>
</feature>
<proteinExistence type="predicted"/>
<evidence type="ECO:0000313" key="4">
    <source>
        <dbReference type="Proteomes" id="UP000015453"/>
    </source>
</evidence>
<protein>
    <recommendedName>
        <fullName evidence="2">TMEM131L fifth Ig-like domain-containing protein</fullName>
    </recommendedName>
</protein>
<feature type="non-terminal residue" evidence="3">
    <location>
        <position position="793"/>
    </location>
</feature>
<feature type="compositionally biased region" description="Basic residues" evidence="1">
    <location>
        <begin position="613"/>
        <end position="623"/>
    </location>
</feature>
<dbReference type="Pfam" id="PF24501">
    <property type="entry name" value="Ig_TMEM131L_5"/>
    <property type="match status" value="1"/>
</dbReference>
<dbReference type="EMBL" id="AUSU01005015">
    <property type="protein sequence ID" value="EPS64149.1"/>
    <property type="molecule type" value="Genomic_DNA"/>
</dbReference>
<dbReference type="InterPro" id="IPR055437">
    <property type="entry name" value="TMEM131L_Ig_5"/>
</dbReference>
<dbReference type="AlphaFoldDB" id="S8CB34"/>
<name>S8CB34_9LAMI</name>
<feature type="domain" description="TMEM131L fifth Ig-like" evidence="2">
    <location>
        <begin position="429"/>
        <end position="492"/>
    </location>
</feature>
<reference evidence="3 4" key="1">
    <citation type="journal article" date="2013" name="BMC Genomics">
        <title>The miniature genome of a carnivorous plant Genlisea aurea contains a low number of genes and short non-coding sequences.</title>
        <authorList>
            <person name="Leushkin E.V."/>
            <person name="Sutormin R.A."/>
            <person name="Nabieva E.R."/>
            <person name="Penin A.A."/>
            <person name="Kondrashov A.S."/>
            <person name="Logacheva M.D."/>
        </authorList>
    </citation>
    <scope>NUCLEOTIDE SEQUENCE [LARGE SCALE GENOMIC DNA]</scope>
</reference>
<comment type="caution">
    <text evidence="3">The sequence shown here is derived from an EMBL/GenBank/DDBJ whole genome shotgun (WGS) entry which is preliminary data.</text>
</comment>
<dbReference type="PANTHER" id="PTHR22050">
    <property type="entry name" value="RW1 PROTEIN HOMOLOG"/>
    <property type="match status" value="1"/>
</dbReference>
<evidence type="ECO:0000313" key="3">
    <source>
        <dbReference type="EMBL" id="EPS64149.1"/>
    </source>
</evidence>
<dbReference type="GO" id="GO:0016020">
    <property type="term" value="C:membrane"/>
    <property type="evidence" value="ECO:0007669"/>
    <property type="project" value="TreeGrafter"/>
</dbReference>
<feature type="region of interest" description="Disordered" evidence="1">
    <location>
        <begin position="663"/>
        <end position="688"/>
    </location>
</feature>
<dbReference type="OrthoDB" id="168404at2759"/>
<dbReference type="PANTHER" id="PTHR22050:SF0">
    <property type="entry name" value="TRANSMEMBRANE PROTEIN 131 HOMOLOG"/>
    <property type="match status" value="1"/>
</dbReference>